<name>A0ABU9ZB40_9HYPH</name>
<evidence type="ECO:0000256" key="1">
    <source>
        <dbReference type="ARBA" id="ARBA00023015"/>
    </source>
</evidence>
<dbReference type="RefSeq" id="WP_012752690.1">
    <property type="nucleotide sequence ID" value="NZ_JACWCW010000004.1"/>
</dbReference>
<dbReference type="EMBL" id="JAQYXL010000001">
    <property type="protein sequence ID" value="MEN3228354.1"/>
    <property type="molecule type" value="Genomic_DNA"/>
</dbReference>
<keyword evidence="6" id="KW-1185">Reference proteome</keyword>
<gene>
    <name evidence="5" type="ORF">PUR21_12020</name>
</gene>
<keyword evidence="2" id="KW-0238">DNA-binding</keyword>
<reference evidence="5 6" key="1">
    <citation type="journal article" date="2023" name="PLoS ONE">
        <title>Complete genome assembly of Hawai'i environmental nontuberculous mycobacteria reveals unexpected co-isolation with methylobacteria.</title>
        <authorList>
            <person name="Hendrix J."/>
            <person name="Epperson L.E."/>
            <person name="Tong E.I."/>
            <person name="Chan Y.L."/>
            <person name="Hasan N.A."/>
            <person name="Dawrs S.N."/>
            <person name="Norton G.J."/>
            <person name="Virdi R."/>
            <person name="Crooks J.L."/>
            <person name="Chan E.D."/>
            <person name="Honda J.R."/>
            <person name="Strong M."/>
        </authorList>
    </citation>
    <scope>NUCLEOTIDE SEQUENCE [LARGE SCALE GENOMIC DNA]</scope>
    <source>
        <strain evidence="5 6">NJH_HI01</strain>
    </source>
</reference>
<dbReference type="Proteomes" id="UP001404845">
    <property type="component" value="Unassembled WGS sequence"/>
</dbReference>
<protein>
    <submittedName>
        <fullName evidence="5">TetR-like C-terminal domain-containing protein</fullName>
    </submittedName>
</protein>
<evidence type="ECO:0000256" key="2">
    <source>
        <dbReference type="ARBA" id="ARBA00023125"/>
    </source>
</evidence>
<comment type="caution">
    <text evidence="5">The sequence shown here is derived from an EMBL/GenBank/DDBJ whole genome shotgun (WGS) entry which is preliminary data.</text>
</comment>
<sequence length="162" mass="17472">MFGLANATRGFKLLFMPEAGLSIPRIAAHAKVNHTTIYKRWGGLTELLADVAVESLRPEVNPDDTGSLRDDLTACLQKFAEAMSSGPGRAAMRVMLGSSNSESMAAHCCEDTRADLVALVGRAERRDEPAPDADRLLDLIVARVMRTIAASCPSIFREKVTG</sequence>
<dbReference type="PANTHER" id="PTHR30055:SF148">
    <property type="entry name" value="TETR-FAMILY TRANSCRIPTIONAL REGULATOR"/>
    <property type="match status" value="1"/>
</dbReference>
<dbReference type="Pfam" id="PF16859">
    <property type="entry name" value="TetR_C_11"/>
    <property type="match status" value="1"/>
</dbReference>
<evidence type="ECO:0000256" key="3">
    <source>
        <dbReference type="ARBA" id="ARBA00023163"/>
    </source>
</evidence>
<dbReference type="InterPro" id="IPR011075">
    <property type="entry name" value="TetR_C"/>
</dbReference>
<dbReference type="PANTHER" id="PTHR30055">
    <property type="entry name" value="HTH-TYPE TRANSCRIPTIONAL REGULATOR RUTR"/>
    <property type="match status" value="1"/>
</dbReference>
<dbReference type="InterPro" id="IPR036271">
    <property type="entry name" value="Tet_transcr_reg_TetR-rel_C_sf"/>
</dbReference>
<evidence type="ECO:0000313" key="6">
    <source>
        <dbReference type="Proteomes" id="UP001404845"/>
    </source>
</evidence>
<evidence type="ECO:0000313" key="5">
    <source>
        <dbReference type="EMBL" id="MEN3228354.1"/>
    </source>
</evidence>
<accession>A0ABU9ZB40</accession>
<organism evidence="5 6">
    <name type="scientific">Methylorubrum rhodesianum</name>
    <dbReference type="NCBI Taxonomy" id="29427"/>
    <lineage>
        <taxon>Bacteria</taxon>
        <taxon>Pseudomonadati</taxon>
        <taxon>Pseudomonadota</taxon>
        <taxon>Alphaproteobacteria</taxon>
        <taxon>Hyphomicrobiales</taxon>
        <taxon>Methylobacteriaceae</taxon>
        <taxon>Methylorubrum</taxon>
    </lineage>
</organism>
<dbReference type="InterPro" id="IPR050109">
    <property type="entry name" value="HTH-type_TetR-like_transc_reg"/>
</dbReference>
<feature type="domain" description="Tetracyclin repressor-like C-terminal" evidence="4">
    <location>
        <begin position="62"/>
        <end position="145"/>
    </location>
</feature>
<keyword evidence="1" id="KW-0805">Transcription regulation</keyword>
<evidence type="ECO:0000259" key="4">
    <source>
        <dbReference type="Pfam" id="PF16859"/>
    </source>
</evidence>
<dbReference type="SUPFAM" id="SSF48498">
    <property type="entry name" value="Tetracyclin repressor-like, C-terminal domain"/>
    <property type="match status" value="1"/>
</dbReference>
<dbReference type="Gene3D" id="1.10.357.10">
    <property type="entry name" value="Tetracycline Repressor, domain 2"/>
    <property type="match status" value="1"/>
</dbReference>
<keyword evidence="3" id="KW-0804">Transcription</keyword>
<dbReference type="Gene3D" id="1.10.10.60">
    <property type="entry name" value="Homeodomain-like"/>
    <property type="match status" value="1"/>
</dbReference>
<proteinExistence type="predicted"/>